<dbReference type="PANTHER" id="PTHR43794">
    <property type="entry name" value="AMINOHYDROLASE SSNA-RELATED"/>
    <property type="match status" value="1"/>
</dbReference>
<dbReference type="InterPro" id="IPR023512">
    <property type="entry name" value="Deaminase_MtaD/DadD"/>
</dbReference>
<dbReference type="EC" id="3.5.4.31" evidence="4"/>
<keyword evidence="2 4" id="KW-0378">Hydrolase</keyword>
<feature type="binding site" evidence="4">
    <location>
        <position position="208"/>
    </location>
    <ligand>
        <name>Zn(2+)</name>
        <dbReference type="ChEBI" id="CHEBI:29105"/>
    </ligand>
</feature>
<evidence type="ECO:0000313" key="7">
    <source>
        <dbReference type="Proteomes" id="UP000251213"/>
    </source>
</evidence>
<feature type="binding site" evidence="4">
    <location>
        <position position="298"/>
    </location>
    <ligand>
        <name>Zn(2+)</name>
        <dbReference type="ChEBI" id="CHEBI:29105"/>
    </ligand>
</feature>
<dbReference type="AlphaFoldDB" id="A0A364K4A7"/>
<dbReference type="GO" id="GO:0046872">
    <property type="term" value="F:metal ion binding"/>
    <property type="evidence" value="ECO:0007669"/>
    <property type="project" value="UniProtKB-KW"/>
</dbReference>
<feature type="binding site" evidence="4">
    <location>
        <position position="181"/>
    </location>
    <ligand>
        <name>substrate</name>
    </ligand>
</feature>
<dbReference type="EC" id="3.5.4.28" evidence="4"/>
<comment type="function">
    <text evidence="4">Catalyzes the deamination of 5-methylthioadenosine and S-adenosyl-L-homocysteine into 5-methylthioinosine and S-inosyl-L-homocysteine, respectively. Is also able to deaminate adenosine.</text>
</comment>
<evidence type="ECO:0000256" key="3">
    <source>
        <dbReference type="ARBA" id="ARBA00022833"/>
    </source>
</evidence>
<comment type="catalytic activity">
    <reaction evidence="4">
        <text>S-methyl-5'-thioadenosine + H2O + H(+) = S-methyl-5'-thioinosine + NH4(+)</text>
        <dbReference type="Rhea" id="RHEA:25025"/>
        <dbReference type="ChEBI" id="CHEBI:15377"/>
        <dbReference type="ChEBI" id="CHEBI:15378"/>
        <dbReference type="ChEBI" id="CHEBI:17509"/>
        <dbReference type="ChEBI" id="CHEBI:28938"/>
        <dbReference type="ChEBI" id="CHEBI:48595"/>
        <dbReference type="EC" id="3.5.4.31"/>
    </reaction>
</comment>
<feature type="binding site" evidence="4">
    <location>
        <position position="211"/>
    </location>
    <ligand>
        <name>substrate</name>
    </ligand>
</feature>
<comment type="caution">
    <text evidence="4">Lacks conserved residue(s) required for the propagation of feature annotation.</text>
</comment>
<organism evidence="6 7">
    <name type="scientific">Thermoflavimicrobium daqui</name>
    <dbReference type="NCBI Taxonomy" id="2137476"/>
    <lineage>
        <taxon>Bacteria</taxon>
        <taxon>Bacillati</taxon>
        <taxon>Bacillota</taxon>
        <taxon>Bacilli</taxon>
        <taxon>Bacillales</taxon>
        <taxon>Thermoactinomycetaceae</taxon>
        <taxon>Thermoflavimicrobium</taxon>
    </lineage>
</organism>
<evidence type="ECO:0000256" key="4">
    <source>
        <dbReference type="HAMAP-Rule" id="MF_01281"/>
    </source>
</evidence>
<feature type="binding site" evidence="4">
    <location>
        <position position="64"/>
    </location>
    <ligand>
        <name>Zn(2+)</name>
        <dbReference type="ChEBI" id="CHEBI:29105"/>
    </ligand>
</feature>
<comment type="similarity">
    <text evidence="4">Belongs to the metallo-dependent hydrolases superfamily. MTA/SAH deaminase family.</text>
</comment>
<keyword evidence="1 4" id="KW-0479">Metal-binding</keyword>
<dbReference type="CDD" id="cd01298">
    <property type="entry name" value="ATZ_TRZ_like"/>
    <property type="match status" value="1"/>
</dbReference>
<feature type="binding site" evidence="4">
    <location>
        <position position="62"/>
    </location>
    <ligand>
        <name>Zn(2+)</name>
        <dbReference type="ChEBI" id="CHEBI:29105"/>
    </ligand>
</feature>
<dbReference type="FunFam" id="3.20.20.140:FF:000014">
    <property type="entry name" value="5-methylthioadenosine/S-adenosylhomocysteine deaminase"/>
    <property type="match status" value="1"/>
</dbReference>
<dbReference type="HAMAP" id="MF_01281">
    <property type="entry name" value="MTA_SAH_deamin"/>
    <property type="match status" value="1"/>
</dbReference>
<evidence type="ECO:0000256" key="1">
    <source>
        <dbReference type="ARBA" id="ARBA00022723"/>
    </source>
</evidence>
<gene>
    <name evidence="4" type="primary">mtaD</name>
    <name evidence="6" type="ORF">DL897_10420</name>
</gene>
<keyword evidence="7" id="KW-1185">Reference proteome</keyword>
<protein>
    <recommendedName>
        <fullName evidence="4">5-methylthioadenosine/S-adenosylhomocysteine deaminase</fullName>
        <shortName evidence="4">MTA/SAH deaminase</shortName>
        <ecNumber evidence="4">3.5.4.28</ecNumber>
        <ecNumber evidence="4">3.5.4.31</ecNumber>
    </recommendedName>
</protein>
<dbReference type="SUPFAM" id="SSF51556">
    <property type="entry name" value="Metallo-dependent hydrolases"/>
    <property type="match status" value="1"/>
</dbReference>
<accession>A0A364K4A7</accession>
<dbReference type="GO" id="GO:0050270">
    <property type="term" value="F:S-adenosylhomocysteine deaminase activity"/>
    <property type="evidence" value="ECO:0007669"/>
    <property type="project" value="UniProtKB-UniRule"/>
</dbReference>
<comment type="caution">
    <text evidence="6">The sequence shown here is derived from an EMBL/GenBank/DDBJ whole genome shotgun (WGS) entry which is preliminary data.</text>
</comment>
<reference evidence="6 7" key="1">
    <citation type="submission" date="2018-06" db="EMBL/GenBank/DDBJ databases">
        <title>Thermoflavimicrobium daqus sp. nov., a thermophilic microbe isolated from Moutai-flavour Daqu.</title>
        <authorList>
            <person name="Wang X."/>
            <person name="Zhou H."/>
        </authorList>
    </citation>
    <scope>NUCLEOTIDE SEQUENCE [LARGE SCALE GENOMIC DNA]</scope>
    <source>
        <strain evidence="6 7">FBKL4.011</strain>
    </source>
</reference>
<dbReference type="Gene3D" id="2.30.40.10">
    <property type="entry name" value="Urease, subunit C, domain 1"/>
    <property type="match status" value="1"/>
</dbReference>
<comment type="catalytic activity">
    <reaction evidence="4">
        <text>S-adenosyl-L-homocysteine + H2O + H(+) = S-inosyl-L-homocysteine + NH4(+)</text>
        <dbReference type="Rhea" id="RHEA:20716"/>
        <dbReference type="ChEBI" id="CHEBI:15377"/>
        <dbReference type="ChEBI" id="CHEBI:15378"/>
        <dbReference type="ChEBI" id="CHEBI:28938"/>
        <dbReference type="ChEBI" id="CHEBI:57856"/>
        <dbReference type="ChEBI" id="CHEBI:57985"/>
        <dbReference type="EC" id="3.5.4.28"/>
    </reaction>
</comment>
<evidence type="ECO:0000313" key="6">
    <source>
        <dbReference type="EMBL" id="RAL24099.1"/>
    </source>
</evidence>
<dbReference type="Gene3D" id="3.20.20.140">
    <property type="entry name" value="Metal-dependent hydrolases"/>
    <property type="match status" value="1"/>
</dbReference>
<evidence type="ECO:0000256" key="2">
    <source>
        <dbReference type="ARBA" id="ARBA00022801"/>
    </source>
</evidence>
<dbReference type="InterPro" id="IPR050287">
    <property type="entry name" value="MTA/SAH_deaminase"/>
</dbReference>
<dbReference type="Pfam" id="PF01979">
    <property type="entry name" value="Amidohydro_1"/>
    <property type="match status" value="1"/>
</dbReference>
<comment type="cofactor">
    <cofactor evidence="4">
        <name>Zn(2+)</name>
        <dbReference type="ChEBI" id="CHEBI:29105"/>
    </cofactor>
    <text evidence="4">Binds 1 zinc ion per subunit.</text>
</comment>
<dbReference type="RefSeq" id="WP_113659092.1">
    <property type="nucleotide sequence ID" value="NZ_KZ845667.1"/>
</dbReference>
<dbReference type="OrthoDB" id="9807210at2"/>
<name>A0A364K4A7_9BACL</name>
<evidence type="ECO:0000259" key="5">
    <source>
        <dbReference type="Pfam" id="PF01979"/>
    </source>
</evidence>
<dbReference type="InterPro" id="IPR011059">
    <property type="entry name" value="Metal-dep_hydrolase_composite"/>
</dbReference>
<dbReference type="EMBL" id="QJKK01000005">
    <property type="protein sequence ID" value="RAL24099.1"/>
    <property type="molecule type" value="Genomic_DNA"/>
</dbReference>
<feature type="binding site" evidence="4">
    <location>
        <position position="91"/>
    </location>
    <ligand>
        <name>substrate</name>
    </ligand>
</feature>
<dbReference type="GO" id="GO:0090614">
    <property type="term" value="F:5'-methylthioadenosine deaminase activity"/>
    <property type="evidence" value="ECO:0007669"/>
    <property type="project" value="UniProtKB-UniRule"/>
</dbReference>
<proteinExistence type="inferred from homology"/>
<dbReference type="InterPro" id="IPR006680">
    <property type="entry name" value="Amidohydro-rel"/>
</dbReference>
<sequence length="431" mass="47800">MKTLIKNALILTMNETDDQPVTGDILIKDHTIQYIGTVSEEIADEVIQADGMVAMPGLINTHNHSPMSLLRAFSDDLRLMEWLEKKMLPAEARMTKEDIYWGSMLAIIEMIKSGTTSYADMYIHMDYIAEAVKDSGIRASLTRGLIQLKDDGGKRLEEGLELMQKWSGKADGRITTMLGPHAPYTCPPSFIEKIATLAKEMQVPIHIHLAETHEEVSKMKQKYGKTPTQYLYDLGLFSGDYHVLLAHGVHVDDQDISFLKANKGGIAHNPFSNLKLGCGIAPIKKYLDAGITVGIGTDGAGSASSLDLFKEMKFTGGLQKVNYFDPTVIDAKTLLKMATIEGAKLLHIDRYVGTLEVGKLADIILIDIMQPHLVPHNDIYALLAYSATGSDVHTSIIHGNIVMRDRKLQTVDEAFVLREALQRVQRLIKEI</sequence>
<dbReference type="PANTHER" id="PTHR43794:SF11">
    <property type="entry name" value="AMIDOHYDROLASE-RELATED DOMAIN-CONTAINING PROTEIN"/>
    <property type="match status" value="1"/>
</dbReference>
<feature type="domain" description="Amidohydrolase-related" evidence="5">
    <location>
        <begin position="54"/>
        <end position="402"/>
    </location>
</feature>
<keyword evidence="3 4" id="KW-0862">Zinc</keyword>
<feature type="binding site" evidence="4">
    <location>
        <position position="298"/>
    </location>
    <ligand>
        <name>substrate</name>
    </ligand>
</feature>
<dbReference type="SUPFAM" id="SSF51338">
    <property type="entry name" value="Composite domain of metallo-dependent hydrolases"/>
    <property type="match status" value="1"/>
</dbReference>
<dbReference type="InterPro" id="IPR032466">
    <property type="entry name" value="Metal_Hydrolase"/>
</dbReference>
<reference evidence="6 7" key="2">
    <citation type="submission" date="2018-06" db="EMBL/GenBank/DDBJ databases">
        <authorList>
            <person name="Zhirakovskaya E."/>
        </authorList>
    </citation>
    <scope>NUCLEOTIDE SEQUENCE [LARGE SCALE GENOMIC DNA]</scope>
    <source>
        <strain evidence="6 7">FBKL4.011</strain>
    </source>
</reference>
<feature type="binding site" evidence="4">
    <location>
        <position position="143"/>
    </location>
    <ligand>
        <name>substrate</name>
    </ligand>
</feature>
<dbReference type="Proteomes" id="UP000251213">
    <property type="component" value="Unassembled WGS sequence"/>
</dbReference>